<dbReference type="SMART" id="SM00771">
    <property type="entry name" value="ZipA_C"/>
    <property type="match status" value="1"/>
</dbReference>
<evidence type="ECO:0000256" key="5">
    <source>
        <dbReference type="ARBA" id="ARBA00022989"/>
    </source>
</evidence>
<keyword evidence="7 8" id="KW-0131">Cell cycle</keyword>
<feature type="compositionally biased region" description="Basic and acidic residues" evidence="10">
    <location>
        <begin position="348"/>
        <end position="360"/>
    </location>
</feature>
<dbReference type="InterPro" id="IPR036765">
    <property type="entry name" value="ZipA_FtsZ-bd_C_sf"/>
</dbReference>
<dbReference type="PANTHER" id="PTHR38685:SF1">
    <property type="entry name" value="CELL DIVISION PROTEIN ZIPA"/>
    <property type="match status" value="1"/>
</dbReference>
<evidence type="ECO:0000256" key="6">
    <source>
        <dbReference type="ARBA" id="ARBA00023136"/>
    </source>
</evidence>
<protein>
    <recommendedName>
        <fullName evidence="8 9">Cell division protein ZipA</fullName>
    </recommendedName>
</protein>
<dbReference type="InterPro" id="IPR007449">
    <property type="entry name" value="ZipA_FtsZ-bd_C"/>
</dbReference>
<evidence type="ECO:0000259" key="11">
    <source>
        <dbReference type="SMART" id="SM00771"/>
    </source>
</evidence>
<feature type="transmembrane region" description="Helical" evidence="8">
    <location>
        <begin position="6"/>
        <end position="23"/>
    </location>
</feature>
<evidence type="ECO:0000256" key="8">
    <source>
        <dbReference type="HAMAP-Rule" id="MF_00509"/>
    </source>
</evidence>
<dbReference type="RefSeq" id="WP_182807477.1">
    <property type="nucleotide sequence ID" value="NZ_JACJFM010000003.1"/>
</dbReference>
<dbReference type="InterPro" id="IPR011919">
    <property type="entry name" value="Cell_div_ZipA"/>
</dbReference>
<evidence type="ECO:0000313" key="13">
    <source>
        <dbReference type="Proteomes" id="UP000565262"/>
    </source>
</evidence>
<gene>
    <name evidence="8 12" type="primary">zipA</name>
    <name evidence="12" type="ORF">H4O21_03590</name>
</gene>
<dbReference type="GO" id="GO:0043093">
    <property type="term" value="P:FtsZ-dependent cytokinesis"/>
    <property type="evidence" value="ECO:0007669"/>
    <property type="project" value="UniProtKB-UniRule"/>
</dbReference>
<dbReference type="GO" id="GO:0005886">
    <property type="term" value="C:plasma membrane"/>
    <property type="evidence" value="ECO:0007669"/>
    <property type="project" value="UniProtKB-SubCell"/>
</dbReference>
<keyword evidence="6 8" id="KW-0472">Membrane</keyword>
<feature type="domain" description="ZipA C-terminal FtsZ-binding" evidence="11">
    <location>
        <begin position="443"/>
        <end position="573"/>
    </location>
</feature>
<proteinExistence type="inferred from homology"/>
<evidence type="ECO:0000256" key="4">
    <source>
        <dbReference type="ARBA" id="ARBA00022692"/>
    </source>
</evidence>
<feature type="region of interest" description="Disordered" evidence="10">
    <location>
        <begin position="119"/>
        <end position="154"/>
    </location>
</feature>
<feature type="compositionally biased region" description="Acidic residues" evidence="10">
    <location>
        <begin position="33"/>
        <end position="43"/>
    </location>
</feature>
<accession>A0A839ILD6</accession>
<evidence type="ECO:0000256" key="10">
    <source>
        <dbReference type="SAM" id="MobiDB-lite"/>
    </source>
</evidence>
<keyword evidence="1 8" id="KW-1003">Cell membrane</keyword>
<comment type="caution">
    <text evidence="12">The sequence shown here is derived from an EMBL/GenBank/DDBJ whole genome shotgun (WGS) entry which is preliminary data.</text>
</comment>
<dbReference type="AlphaFoldDB" id="A0A839ILD6"/>
<dbReference type="GO" id="GO:0000917">
    <property type="term" value="P:division septum assembly"/>
    <property type="evidence" value="ECO:0007669"/>
    <property type="project" value="TreeGrafter"/>
</dbReference>
<dbReference type="Proteomes" id="UP000565262">
    <property type="component" value="Unassembled WGS sequence"/>
</dbReference>
<organism evidence="12 13">
    <name type="scientific">Oceanospirillum sediminis</name>
    <dbReference type="NCBI Taxonomy" id="2760088"/>
    <lineage>
        <taxon>Bacteria</taxon>
        <taxon>Pseudomonadati</taxon>
        <taxon>Pseudomonadota</taxon>
        <taxon>Gammaproteobacteria</taxon>
        <taxon>Oceanospirillales</taxon>
        <taxon>Oceanospirillaceae</taxon>
        <taxon>Oceanospirillum</taxon>
    </lineage>
</organism>
<feature type="region of interest" description="Disordered" evidence="10">
    <location>
        <begin position="262"/>
        <end position="286"/>
    </location>
</feature>
<sequence>MGLQELLIVLGGVVIVLIIVDGIRRMRKPTEPDQPEEETESDPEDKARREEIRRELPNGGARVVKTHNPETFENDPFPVLRNEVEIDANYVPSEQTDAQEDKISDKASFTMPEQMMPEATDNVHSESSVNIDNPAPEPEITAQQTVSPDDIPEEIDRTDSAYFDHFCQPESAEADIQAEMPATAPAPSALDEPVYYAESSEPPSAGEATAITPSEGSISYDNGVAAGTADSFQPVQADDHGYVTQVNSFESQSGYEPEEIVSDYSDISGDSPAIAPVSAPEDTVSEDITVPMEEAFREEVERRADSEEALQQEVAQMFEPKEPEAKEDPVQAAIRRIKGKHTGPRPSEVAKRRLKSDLDKQAPSITVPPEPAADPGTFVAETSESVEMMNPANIPGMVSDAMPLESATTARPVPDNGVRIREKPVKRKPVMSEEEERSQFAGASELMILHVKSKDPAGFPGATLLHIALACGMQVGEMQVFHRFRKTDTGPKIEFSMVSSVNPGTFDIDSIDELYVPGVSFIMALPAPESSQECFTLMLETAKVVVKNLNGELRDENRGVMTPQTVEHYRQRIQDFERRRQLAEKAASR</sequence>
<comment type="similarity">
    <text evidence="8 9">Belongs to the ZipA family.</text>
</comment>
<feature type="region of interest" description="Disordered" evidence="10">
    <location>
        <begin position="28"/>
        <end position="76"/>
    </location>
</feature>
<evidence type="ECO:0000256" key="2">
    <source>
        <dbReference type="ARBA" id="ARBA00022519"/>
    </source>
</evidence>
<evidence type="ECO:0000256" key="1">
    <source>
        <dbReference type="ARBA" id="ARBA00022475"/>
    </source>
</evidence>
<dbReference type="GO" id="GO:0032153">
    <property type="term" value="C:cell division site"/>
    <property type="evidence" value="ECO:0007669"/>
    <property type="project" value="UniProtKB-UniRule"/>
</dbReference>
<reference evidence="12 13" key="1">
    <citation type="submission" date="2020-08" db="EMBL/GenBank/DDBJ databases">
        <title>Oceanospirillum sp. nov. isolated from marine sediment.</title>
        <authorList>
            <person name="Ji X."/>
        </authorList>
    </citation>
    <scope>NUCLEOTIDE SEQUENCE [LARGE SCALE GENOMIC DNA]</scope>
    <source>
        <strain evidence="12 13">D5</strain>
    </source>
</reference>
<feature type="compositionally biased region" description="Basic and acidic residues" evidence="10">
    <location>
        <begin position="44"/>
        <end position="56"/>
    </location>
</feature>
<comment type="subcellular location">
    <subcellularLocation>
        <location evidence="8">Cell inner membrane</location>
        <topology evidence="8">Single-pass type I membrane protein</topology>
    </subcellularLocation>
    <text evidence="8">Localizes to the Z ring in an FtsZ-dependent manner.</text>
</comment>
<dbReference type="EMBL" id="JACJFM010000003">
    <property type="protein sequence ID" value="MBB1485691.1"/>
    <property type="molecule type" value="Genomic_DNA"/>
</dbReference>
<feature type="region of interest" description="Disordered" evidence="10">
    <location>
        <begin position="185"/>
        <end position="231"/>
    </location>
</feature>
<evidence type="ECO:0000256" key="3">
    <source>
        <dbReference type="ARBA" id="ARBA00022618"/>
    </source>
</evidence>
<feature type="compositionally biased region" description="Polar residues" evidence="10">
    <location>
        <begin position="211"/>
        <end position="220"/>
    </location>
</feature>
<dbReference type="SUPFAM" id="SSF64383">
    <property type="entry name" value="Cell-division protein ZipA, C-terminal domain"/>
    <property type="match status" value="1"/>
</dbReference>
<comment type="subunit">
    <text evidence="8">Interacts with FtsZ via their C-terminal domains.</text>
</comment>
<keyword evidence="13" id="KW-1185">Reference proteome</keyword>
<evidence type="ECO:0000256" key="7">
    <source>
        <dbReference type="ARBA" id="ARBA00023306"/>
    </source>
</evidence>
<dbReference type="NCBIfam" id="TIGR02205">
    <property type="entry name" value="septum_zipA"/>
    <property type="match status" value="1"/>
</dbReference>
<keyword evidence="5 8" id="KW-1133">Transmembrane helix</keyword>
<dbReference type="HAMAP" id="MF_00509">
    <property type="entry name" value="ZipA"/>
    <property type="match status" value="1"/>
</dbReference>
<comment type="function">
    <text evidence="8 9">Essential cell division protein that stabilizes the FtsZ protofilaments by cross-linking them and that serves as a cytoplasmic membrane anchor for the Z ring. Also required for the recruitment to the septal ring of downstream cell division proteins.</text>
</comment>
<dbReference type="PANTHER" id="PTHR38685">
    <property type="entry name" value="CELL DIVISION PROTEIN ZIPA"/>
    <property type="match status" value="1"/>
</dbReference>
<feature type="region of interest" description="Disordered" evidence="10">
    <location>
        <begin position="336"/>
        <end position="376"/>
    </location>
</feature>
<dbReference type="Pfam" id="PF04354">
    <property type="entry name" value="ZipA_C"/>
    <property type="match status" value="1"/>
</dbReference>
<evidence type="ECO:0000313" key="12">
    <source>
        <dbReference type="EMBL" id="MBB1485691.1"/>
    </source>
</evidence>
<name>A0A839ILD6_9GAMM</name>
<keyword evidence="4 8" id="KW-0812">Transmembrane</keyword>
<dbReference type="Gene3D" id="3.30.1400.10">
    <property type="entry name" value="ZipA, C-terminal FtsZ-binding domain"/>
    <property type="match status" value="1"/>
</dbReference>
<keyword evidence="2 8" id="KW-0997">Cell inner membrane</keyword>
<evidence type="ECO:0000256" key="9">
    <source>
        <dbReference type="RuleBase" id="RU003612"/>
    </source>
</evidence>
<keyword evidence="3 8" id="KW-0132">Cell division</keyword>